<feature type="domain" description="CAAX prenyl protease 1 N-terminal" evidence="5">
    <location>
        <begin position="15"/>
        <end position="110"/>
    </location>
</feature>
<dbReference type="Gene3D" id="3.40.1190.20">
    <property type="match status" value="1"/>
</dbReference>
<proteinExistence type="predicted"/>
<dbReference type="Gene3D" id="2.20.150.10">
    <property type="entry name" value="putative 5-dehydro-2- deoxygluconokinase"/>
    <property type="match status" value="1"/>
</dbReference>
<evidence type="ECO:0000256" key="4">
    <source>
        <dbReference type="ARBA" id="ARBA00022840"/>
    </source>
</evidence>
<dbReference type="EMBL" id="VAHF01000004">
    <property type="protein sequence ID" value="TXG63601.1"/>
    <property type="molecule type" value="Genomic_DNA"/>
</dbReference>
<dbReference type="OrthoDB" id="1738516at2759"/>
<keyword evidence="3" id="KW-0418">Kinase</keyword>
<keyword evidence="7" id="KW-1185">Reference proteome</keyword>
<evidence type="ECO:0000256" key="1">
    <source>
        <dbReference type="ARBA" id="ARBA00022679"/>
    </source>
</evidence>
<reference evidence="7" key="1">
    <citation type="journal article" date="2019" name="Gigascience">
        <title>De novo genome assembly of the endangered Acer yangbiense, a plant species with extremely small populations endemic to Yunnan Province, China.</title>
        <authorList>
            <person name="Yang J."/>
            <person name="Wariss H.M."/>
            <person name="Tao L."/>
            <person name="Zhang R."/>
            <person name="Yun Q."/>
            <person name="Hollingsworth P."/>
            <person name="Dao Z."/>
            <person name="Luo G."/>
            <person name="Guo H."/>
            <person name="Ma Y."/>
            <person name="Sun W."/>
        </authorList>
    </citation>
    <scope>NUCLEOTIDE SEQUENCE [LARGE SCALE GENOMIC DNA]</scope>
    <source>
        <strain evidence="7">cv. Malutang</strain>
    </source>
</reference>
<name>A0A5C7I2X3_9ROSI</name>
<keyword evidence="1" id="KW-0808">Transferase</keyword>
<comment type="caution">
    <text evidence="6">The sequence shown here is derived from an EMBL/GenBank/DDBJ whole genome shotgun (WGS) entry which is preliminary data.</text>
</comment>
<dbReference type="InterPro" id="IPR023314">
    <property type="entry name" value="Myo_inos_IolC-like_sf"/>
</dbReference>
<dbReference type="GO" id="GO:0016301">
    <property type="term" value="F:kinase activity"/>
    <property type="evidence" value="ECO:0007669"/>
    <property type="project" value="UniProtKB-KW"/>
</dbReference>
<dbReference type="GO" id="GO:0005524">
    <property type="term" value="F:ATP binding"/>
    <property type="evidence" value="ECO:0007669"/>
    <property type="project" value="UniProtKB-KW"/>
</dbReference>
<gene>
    <name evidence="6" type="ORF">EZV62_010595</name>
</gene>
<dbReference type="InterPro" id="IPR032456">
    <property type="entry name" value="Peptidase_M48_N"/>
</dbReference>
<evidence type="ECO:0000256" key="3">
    <source>
        <dbReference type="ARBA" id="ARBA00022777"/>
    </source>
</evidence>
<dbReference type="AlphaFoldDB" id="A0A5C7I2X3"/>
<evidence type="ECO:0000313" key="6">
    <source>
        <dbReference type="EMBL" id="TXG63601.1"/>
    </source>
</evidence>
<sequence length="243" mass="26925">MIVMYFFETYLDLRQHAAHKQPILPKTLEGVISQEKFEKARAYSLDKSHLHFLHEFVTVVMNSAILLFRILPWFWKKSGSFLVLVGLDAENEILHTLAFLGGVMLWSQVCAPVSSMNLLCTVPTDYGSYNRSVEYAGSSKKQRVDPKDATLEKNGLVVCFGEILLIDFVPMESEVSLAEASGFKKAAGGAPANTEFKGKDEKKLRETMLFANACGALTVTLKGTIPALASHKIKEAVLQILPN</sequence>
<keyword evidence="2" id="KW-0547">Nucleotide-binding</keyword>
<evidence type="ECO:0000256" key="2">
    <source>
        <dbReference type="ARBA" id="ARBA00022741"/>
    </source>
</evidence>
<dbReference type="Proteomes" id="UP000323000">
    <property type="component" value="Chromosome 4"/>
</dbReference>
<evidence type="ECO:0000259" key="5">
    <source>
        <dbReference type="Pfam" id="PF16491"/>
    </source>
</evidence>
<accession>A0A5C7I2X3</accession>
<organism evidence="6 7">
    <name type="scientific">Acer yangbiense</name>
    <dbReference type="NCBI Taxonomy" id="1000413"/>
    <lineage>
        <taxon>Eukaryota</taxon>
        <taxon>Viridiplantae</taxon>
        <taxon>Streptophyta</taxon>
        <taxon>Embryophyta</taxon>
        <taxon>Tracheophyta</taxon>
        <taxon>Spermatophyta</taxon>
        <taxon>Magnoliopsida</taxon>
        <taxon>eudicotyledons</taxon>
        <taxon>Gunneridae</taxon>
        <taxon>Pentapetalae</taxon>
        <taxon>rosids</taxon>
        <taxon>malvids</taxon>
        <taxon>Sapindales</taxon>
        <taxon>Sapindaceae</taxon>
        <taxon>Hippocastanoideae</taxon>
        <taxon>Acereae</taxon>
        <taxon>Acer</taxon>
    </lineage>
</organism>
<protein>
    <recommendedName>
        <fullName evidence="5">CAAX prenyl protease 1 N-terminal domain-containing protein</fullName>
    </recommendedName>
</protein>
<keyword evidence="4" id="KW-0067">ATP-binding</keyword>
<dbReference type="Pfam" id="PF16491">
    <property type="entry name" value="Peptidase_M48_N"/>
    <property type="match status" value="1"/>
</dbReference>
<evidence type="ECO:0000313" key="7">
    <source>
        <dbReference type="Proteomes" id="UP000323000"/>
    </source>
</evidence>
<dbReference type="InterPro" id="IPR029056">
    <property type="entry name" value="Ribokinase-like"/>
</dbReference>
<dbReference type="PANTHER" id="PTHR10120">
    <property type="entry name" value="CAAX PRENYL PROTEASE 1"/>
    <property type="match status" value="1"/>
</dbReference>